<evidence type="ECO:0000256" key="10">
    <source>
        <dbReference type="PROSITE-ProRule" id="PRU00560"/>
    </source>
</evidence>
<comment type="caution">
    <text evidence="13">The sequence shown here is derived from an EMBL/GenBank/DDBJ whole genome shotgun (WGS) entry which is preliminary data.</text>
</comment>
<keyword evidence="3 10" id="KW-0347">Helicase</keyword>
<feature type="domain" description="UvrD-like helicase ATP-binding" evidence="11">
    <location>
        <begin position="4"/>
        <end position="470"/>
    </location>
</feature>
<reference evidence="13" key="2">
    <citation type="journal article" date="2021" name="PeerJ">
        <title>Extensive microbial diversity within the chicken gut microbiome revealed by metagenomics and culture.</title>
        <authorList>
            <person name="Gilroy R."/>
            <person name="Ravi A."/>
            <person name="Getino M."/>
            <person name="Pursley I."/>
            <person name="Horton D.L."/>
            <person name="Alikhan N.F."/>
            <person name="Baker D."/>
            <person name="Gharbi K."/>
            <person name="Hall N."/>
            <person name="Watson M."/>
            <person name="Adriaenssens E.M."/>
            <person name="Foster-Nyarko E."/>
            <person name="Jarju S."/>
            <person name="Secka A."/>
            <person name="Antonio M."/>
            <person name="Oren A."/>
            <person name="Chaudhuri R.R."/>
            <person name="La Ragione R."/>
            <person name="Hildebrand F."/>
            <person name="Pallen M.J."/>
        </authorList>
    </citation>
    <scope>NUCLEOTIDE SEQUENCE</scope>
    <source>
        <strain evidence="13">CHK136-897</strain>
    </source>
</reference>
<dbReference type="Gene3D" id="3.40.50.300">
    <property type="entry name" value="P-loop containing nucleotide triphosphate hydrolases"/>
    <property type="match status" value="4"/>
</dbReference>
<keyword evidence="5" id="KW-0413">Isomerase</keyword>
<dbReference type="PROSITE" id="PS51198">
    <property type="entry name" value="UVRD_HELICASE_ATP_BIND"/>
    <property type="match status" value="1"/>
</dbReference>
<dbReference type="GO" id="GO:0005524">
    <property type="term" value="F:ATP binding"/>
    <property type="evidence" value="ECO:0007669"/>
    <property type="project" value="UniProtKB-UniRule"/>
</dbReference>
<reference evidence="13" key="1">
    <citation type="submission" date="2020-10" db="EMBL/GenBank/DDBJ databases">
        <authorList>
            <person name="Gilroy R."/>
        </authorList>
    </citation>
    <scope>NUCLEOTIDE SEQUENCE</scope>
    <source>
        <strain evidence="13">CHK136-897</strain>
    </source>
</reference>
<dbReference type="Pfam" id="PF00580">
    <property type="entry name" value="UvrD-helicase"/>
    <property type="match status" value="1"/>
</dbReference>
<dbReference type="AlphaFoldDB" id="A0A9D1SM88"/>
<gene>
    <name evidence="13" type="ORF">IAC63_03330</name>
</gene>
<evidence type="ECO:0000259" key="11">
    <source>
        <dbReference type="PROSITE" id="PS51198"/>
    </source>
</evidence>
<dbReference type="GO" id="GO:0005829">
    <property type="term" value="C:cytosol"/>
    <property type="evidence" value="ECO:0007669"/>
    <property type="project" value="TreeGrafter"/>
</dbReference>
<feature type="domain" description="UvrD-like helicase C-terminal" evidence="12">
    <location>
        <begin position="471"/>
        <end position="756"/>
    </location>
</feature>
<dbReference type="SUPFAM" id="SSF52540">
    <property type="entry name" value="P-loop containing nucleoside triphosphate hydrolases"/>
    <property type="match status" value="1"/>
</dbReference>
<comment type="catalytic activity">
    <reaction evidence="6">
        <text>Couples ATP hydrolysis with the unwinding of duplex DNA by translocating in the 3'-5' direction.</text>
        <dbReference type="EC" id="5.6.2.4"/>
    </reaction>
</comment>
<evidence type="ECO:0000256" key="8">
    <source>
        <dbReference type="ARBA" id="ARBA00034923"/>
    </source>
</evidence>
<dbReference type="PANTHER" id="PTHR11070">
    <property type="entry name" value="UVRD / RECB / PCRA DNA HELICASE FAMILY MEMBER"/>
    <property type="match status" value="1"/>
</dbReference>
<evidence type="ECO:0000256" key="3">
    <source>
        <dbReference type="ARBA" id="ARBA00022806"/>
    </source>
</evidence>
<evidence type="ECO:0000256" key="1">
    <source>
        <dbReference type="ARBA" id="ARBA00022741"/>
    </source>
</evidence>
<evidence type="ECO:0000256" key="5">
    <source>
        <dbReference type="ARBA" id="ARBA00023235"/>
    </source>
</evidence>
<evidence type="ECO:0000256" key="6">
    <source>
        <dbReference type="ARBA" id="ARBA00034617"/>
    </source>
</evidence>
<dbReference type="InterPro" id="IPR027417">
    <property type="entry name" value="P-loop_NTPase"/>
</dbReference>
<keyword evidence="1 10" id="KW-0547">Nucleotide-binding</keyword>
<dbReference type="GO" id="GO:0043138">
    <property type="term" value="F:3'-5' DNA helicase activity"/>
    <property type="evidence" value="ECO:0007669"/>
    <property type="project" value="UniProtKB-EC"/>
</dbReference>
<dbReference type="InterPro" id="IPR000212">
    <property type="entry name" value="DNA_helicase_UvrD/REP"/>
</dbReference>
<organism evidence="13 14">
    <name type="scientific">Candidatus Enterousia avicola</name>
    <dbReference type="NCBI Taxonomy" id="2840787"/>
    <lineage>
        <taxon>Bacteria</taxon>
        <taxon>Pseudomonadati</taxon>
        <taxon>Pseudomonadota</taxon>
        <taxon>Alphaproteobacteria</taxon>
        <taxon>Candidatus Enterousia</taxon>
    </lineage>
</organism>
<dbReference type="InterPro" id="IPR014016">
    <property type="entry name" value="UvrD-like_ATP-bd"/>
</dbReference>
<dbReference type="GO" id="GO:0033202">
    <property type="term" value="C:DNA helicase complex"/>
    <property type="evidence" value="ECO:0007669"/>
    <property type="project" value="TreeGrafter"/>
</dbReference>
<evidence type="ECO:0000256" key="4">
    <source>
        <dbReference type="ARBA" id="ARBA00022840"/>
    </source>
</evidence>
<dbReference type="PROSITE" id="PS51217">
    <property type="entry name" value="UVRD_HELICASE_CTER"/>
    <property type="match status" value="1"/>
</dbReference>
<dbReference type="Pfam" id="PF13361">
    <property type="entry name" value="UvrD_C"/>
    <property type="match status" value="1"/>
</dbReference>
<dbReference type="EMBL" id="DVNO01000030">
    <property type="protein sequence ID" value="HIU65644.1"/>
    <property type="molecule type" value="Genomic_DNA"/>
</dbReference>
<sequence>MAKKIKLSPEQDTAANPSENVWVQANAGTGKTSVLVQRLLRILYRTKDLNNCGILCLTYTKAAAGEMLNRILTELQNWAMLSDDELTELLSGVAEKDTITKEDIAHARAVFFTYIDNPDLLKIKTIHGFCEEILRKFPMEAGLSPSWSLISDEDQHVLLQEAFSKLINSSNDARVKEAFAHIVGVIDETKLDALLGVLSERCKDFFQINDFNKYRQYFIDKTRNSLNLNQPVQTEISEQKLKKIISSASEEINNSKKTAKYLLNIVNITEQYINKTINFEKYKELYLNQDGTIKQPVSKKAYLKEEQDRVYMINQYNLSKSVFDDTLAVFDLSVAFANIYKEMKRRRNVLDFEDMILYTRKLFASPDVMGWVLSQLNTNLTHVLVDEAQDNSPAQWDILQLLTGDFFTEGDSKEKTHSLFVVGDTKQSIYGFQGADPKAFDNSRIEISEQIQENMRRIQEVPLVQSFRSAPQILYTVDKVFNDDEIKEKTGFINNTHKWVKSGDDAFVEIHKIFNSKQDDVTTDSYINEIADQISNILKEGKFSPSDIMILVQNREPMTPLMVNALKKRNIPVAGSDRICLPNFPAIRDLLNLVRFCINTEDDYSLCCVLKSPIFRLSEQDIFNLCKIKNEENKRRKNATTAFVAKTVFEVVKENMSDVFNRLSEYVDWASNKGPYSFFTNVLNQNDIRKNIVSALGEQVIDPIEEFITICLAYERTQTGTMYHFLKWFITGGSVIKRDMDSSSGVRVVTVHGSKGLEAPIIFLIDTVRMPKRESIFQTSDKATKEPNMPTPWLWAPRRTDSISQNNIEDKANKTKIAEYYRLLYVAMTRAAKRLYIYGFVQKNKSAADLCWYNQLWRVISNDERAIKSEEFIRIEDVK</sequence>
<keyword evidence="2 10" id="KW-0378">Hydrolase</keyword>
<proteinExistence type="predicted"/>
<name>A0A9D1SM88_9PROT</name>
<comment type="catalytic activity">
    <reaction evidence="9">
        <text>ATP + H2O = ADP + phosphate + H(+)</text>
        <dbReference type="Rhea" id="RHEA:13065"/>
        <dbReference type="ChEBI" id="CHEBI:15377"/>
        <dbReference type="ChEBI" id="CHEBI:15378"/>
        <dbReference type="ChEBI" id="CHEBI:30616"/>
        <dbReference type="ChEBI" id="CHEBI:43474"/>
        <dbReference type="ChEBI" id="CHEBI:456216"/>
        <dbReference type="EC" id="5.6.2.4"/>
    </reaction>
</comment>
<dbReference type="PANTHER" id="PTHR11070:SF2">
    <property type="entry name" value="ATP-DEPENDENT DNA HELICASE SRS2"/>
    <property type="match status" value="1"/>
</dbReference>
<dbReference type="InterPro" id="IPR014017">
    <property type="entry name" value="DNA_helicase_UvrD-like_C"/>
</dbReference>
<evidence type="ECO:0000313" key="14">
    <source>
        <dbReference type="Proteomes" id="UP000824142"/>
    </source>
</evidence>
<feature type="binding site" evidence="10">
    <location>
        <begin position="25"/>
        <end position="32"/>
    </location>
    <ligand>
        <name>ATP</name>
        <dbReference type="ChEBI" id="CHEBI:30616"/>
    </ligand>
</feature>
<dbReference type="Gene3D" id="1.10.486.10">
    <property type="entry name" value="PCRA, domain 4"/>
    <property type="match status" value="1"/>
</dbReference>
<dbReference type="GO" id="GO:0000725">
    <property type="term" value="P:recombinational repair"/>
    <property type="evidence" value="ECO:0007669"/>
    <property type="project" value="TreeGrafter"/>
</dbReference>
<dbReference type="EC" id="5.6.2.4" evidence="7"/>
<evidence type="ECO:0000259" key="12">
    <source>
        <dbReference type="PROSITE" id="PS51217"/>
    </source>
</evidence>
<dbReference type="Proteomes" id="UP000824142">
    <property type="component" value="Unassembled WGS sequence"/>
</dbReference>
<keyword evidence="4 10" id="KW-0067">ATP-binding</keyword>
<accession>A0A9D1SM88</accession>
<dbReference type="GO" id="GO:0003677">
    <property type="term" value="F:DNA binding"/>
    <property type="evidence" value="ECO:0007669"/>
    <property type="project" value="InterPro"/>
</dbReference>
<evidence type="ECO:0000256" key="9">
    <source>
        <dbReference type="ARBA" id="ARBA00048988"/>
    </source>
</evidence>
<evidence type="ECO:0000256" key="7">
    <source>
        <dbReference type="ARBA" id="ARBA00034808"/>
    </source>
</evidence>
<evidence type="ECO:0000256" key="2">
    <source>
        <dbReference type="ARBA" id="ARBA00022801"/>
    </source>
</evidence>
<protein>
    <recommendedName>
        <fullName evidence="7">DNA 3'-5' helicase</fullName>
        <ecNumber evidence="7">5.6.2.4</ecNumber>
    </recommendedName>
    <alternativeName>
        <fullName evidence="8">DNA 3'-5' helicase II</fullName>
    </alternativeName>
</protein>
<dbReference type="GO" id="GO:0016787">
    <property type="term" value="F:hydrolase activity"/>
    <property type="evidence" value="ECO:0007669"/>
    <property type="project" value="UniProtKB-UniRule"/>
</dbReference>
<evidence type="ECO:0000313" key="13">
    <source>
        <dbReference type="EMBL" id="HIU65644.1"/>
    </source>
</evidence>